<accession>A0A0D8LC16</accession>
<organism evidence="2 3">
    <name type="scientific">Morganella morganii</name>
    <name type="common">Proteus morganii</name>
    <dbReference type="NCBI Taxonomy" id="582"/>
    <lineage>
        <taxon>Bacteria</taxon>
        <taxon>Pseudomonadati</taxon>
        <taxon>Pseudomonadota</taxon>
        <taxon>Gammaproteobacteria</taxon>
        <taxon>Enterobacterales</taxon>
        <taxon>Morganellaceae</taxon>
        <taxon>Morganella</taxon>
    </lineage>
</organism>
<evidence type="ECO:0000313" key="3">
    <source>
        <dbReference type="Proteomes" id="UP000032582"/>
    </source>
</evidence>
<feature type="transmembrane region" description="Helical" evidence="1">
    <location>
        <begin position="14"/>
        <end position="32"/>
    </location>
</feature>
<keyword evidence="1" id="KW-0472">Membrane</keyword>
<protein>
    <submittedName>
        <fullName evidence="2">Uncharacterized protein</fullName>
    </submittedName>
</protein>
<gene>
    <name evidence="2" type="ORF">UA45_07210</name>
</gene>
<sequence length="69" mass="7770">MSLTALPVSCAVPFLYPAGFSLTLSELCFVIFRCRYDHLRIMTFPLFLRFPAFGFPKNAFASTVILSLC</sequence>
<dbReference type="PATRIC" id="fig|582.24.peg.2215"/>
<dbReference type="EMBL" id="JZSH01000059">
    <property type="protein sequence ID" value="KJF78283.1"/>
    <property type="molecule type" value="Genomic_DNA"/>
</dbReference>
<keyword evidence="1" id="KW-0812">Transmembrane</keyword>
<name>A0A0D8LC16_MORMO</name>
<evidence type="ECO:0000313" key="2">
    <source>
        <dbReference type="EMBL" id="KJF78283.1"/>
    </source>
</evidence>
<dbReference type="Proteomes" id="UP000032582">
    <property type="component" value="Unassembled WGS sequence"/>
</dbReference>
<evidence type="ECO:0000256" key="1">
    <source>
        <dbReference type="SAM" id="Phobius"/>
    </source>
</evidence>
<keyword evidence="1" id="KW-1133">Transmembrane helix</keyword>
<reference evidence="2 3" key="1">
    <citation type="submission" date="2015-02" db="EMBL/GenBank/DDBJ databases">
        <title>Whole genome shotgun sequencing of cultured foodborne pathogen.</title>
        <authorList>
            <person name="Timme R."/>
            <person name="Allard M.W."/>
            <person name="Strain E."/>
            <person name="Evans P.S."/>
            <person name="Brown E."/>
        </authorList>
    </citation>
    <scope>NUCLEOTIDE SEQUENCE [LARGE SCALE GENOMIC DNA]</scope>
    <source>
        <strain evidence="2 3">GCSL-TSO-24</strain>
    </source>
</reference>
<comment type="caution">
    <text evidence="2">The sequence shown here is derived from an EMBL/GenBank/DDBJ whole genome shotgun (WGS) entry which is preliminary data.</text>
</comment>
<dbReference type="AlphaFoldDB" id="A0A0D8LC16"/>
<proteinExistence type="predicted"/>